<accession>U4TM27</accession>
<feature type="transmembrane region" description="Helical" evidence="6">
    <location>
        <begin position="175"/>
        <end position="192"/>
    </location>
</feature>
<keyword evidence="5 6" id="KW-0472">Membrane</keyword>
<dbReference type="HOGENOM" id="CLU_045498_10_0_9"/>
<name>U4TM27_9LACO</name>
<organism evidence="7 8">
    <name type="scientific">Schleiferilactobacillus shenzhenensis LY-73</name>
    <dbReference type="NCBI Taxonomy" id="1231336"/>
    <lineage>
        <taxon>Bacteria</taxon>
        <taxon>Bacillati</taxon>
        <taxon>Bacillota</taxon>
        <taxon>Bacilli</taxon>
        <taxon>Lactobacillales</taxon>
        <taxon>Lactobacillaceae</taxon>
        <taxon>Schleiferilactobacillus</taxon>
    </lineage>
</organism>
<proteinExistence type="inferred from homology"/>
<comment type="similarity">
    <text evidence="2 6">Belongs to the 4-toluene sulfonate uptake permease (TSUP) (TC 2.A.102) family.</text>
</comment>
<keyword evidence="6" id="KW-1003">Cell membrane</keyword>
<dbReference type="InterPro" id="IPR002781">
    <property type="entry name" value="TM_pro_TauE-like"/>
</dbReference>
<keyword evidence="8" id="KW-1185">Reference proteome</keyword>
<feature type="transmembrane region" description="Helical" evidence="6">
    <location>
        <begin position="198"/>
        <end position="218"/>
    </location>
</feature>
<evidence type="ECO:0000256" key="2">
    <source>
        <dbReference type="ARBA" id="ARBA00009142"/>
    </source>
</evidence>
<feature type="transmembrane region" description="Helical" evidence="6">
    <location>
        <begin position="72"/>
        <end position="90"/>
    </location>
</feature>
<keyword evidence="3 6" id="KW-0812">Transmembrane</keyword>
<sequence>MTDVVLLLIGLLIGIFVISLGGGGGAIYLGVLTAFFHLAPAAAAATSVVTALPALLLGAFGYYRQKTINFRVGNQMMVAAIPAVVVGSLLSPFIPKVIYTWLIAVILVLLGVQIMVRALRHQQAPAAGKGSTLKAAGFGVLAGLMVGVAGLSGGGPIIAGLLIMGLDMMHAVSTSAYVLVGTSIVGAILHAFGGQVDWSAGGFLMVGALAGALIAPVMMRKLTASKAGQYVQPVMGLLIIVMGIKTVL</sequence>
<evidence type="ECO:0000313" key="8">
    <source>
        <dbReference type="Proteomes" id="UP000030647"/>
    </source>
</evidence>
<comment type="subcellular location">
    <subcellularLocation>
        <location evidence="6">Cell membrane</location>
        <topology evidence="6">Multi-pass membrane protein</topology>
    </subcellularLocation>
    <subcellularLocation>
        <location evidence="1">Membrane</location>
        <topology evidence="1">Multi-pass membrane protein</topology>
    </subcellularLocation>
</comment>
<dbReference type="RefSeq" id="WP_022528864.1">
    <property type="nucleotide sequence ID" value="NZ_KI271584.1"/>
</dbReference>
<keyword evidence="4 6" id="KW-1133">Transmembrane helix</keyword>
<dbReference type="InterPro" id="IPR051598">
    <property type="entry name" value="TSUP/Inactive_protease-like"/>
</dbReference>
<dbReference type="Proteomes" id="UP000030647">
    <property type="component" value="Unassembled WGS sequence"/>
</dbReference>
<feature type="transmembrane region" description="Helical" evidence="6">
    <location>
        <begin position="136"/>
        <end position="163"/>
    </location>
</feature>
<evidence type="ECO:0000256" key="1">
    <source>
        <dbReference type="ARBA" id="ARBA00004141"/>
    </source>
</evidence>
<evidence type="ECO:0000256" key="5">
    <source>
        <dbReference type="ARBA" id="ARBA00023136"/>
    </source>
</evidence>
<gene>
    <name evidence="7" type="ORF">L248_1997</name>
</gene>
<dbReference type="OrthoDB" id="2324380at2"/>
<dbReference type="EMBL" id="KI271584">
    <property type="protein sequence ID" value="ERL65921.1"/>
    <property type="molecule type" value="Genomic_DNA"/>
</dbReference>
<evidence type="ECO:0000256" key="6">
    <source>
        <dbReference type="RuleBase" id="RU363041"/>
    </source>
</evidence>
<feature type="transmembrane region" description="Helical" evidence="6">
    <location>
        <begin position="6"/>
        <end position="31"/>
    </location>
</feature>
<dbReference type="GO" id="GO:0005886">
    <property type="term" value="C:plasma membrane"/>
    <property type="evidence" value="ECO:0007669"/>
    <property type="project" value="UniProtKB-SubCell"/>
</dbReference>
<dbReference type="PANTHER" id="PTHR43701">
    <property type="entry name" value="MEMBRANE TRANSPORTER PROTEIN MJ0441-RELATED"/>
    <property type="match status" value="1"/>
</dbReference>
<feature type="transmembrane region" description="Helical" evidence="6">
    <location>
        <begin position="230"/>
        <end position="247"/>
    </location>
</feature>
<dbReference type="eggNOG" id="COG0730">
    <property type="taxonomic scope" value="Bacteria"/>
</dbReference>
<protein>
    <recommendedName>
        <fullName evidence="6">Probable membrane transporter protein</fullName>
    </recommendedName>
</protein>
<evidence type="ECO:0000313" key="7">
    <source>
        <dbReference type="EMBL" id="ERL65921.1"/>
    </source>
</evidence>
<evidence type="ECO:0000256" key="3">
    <source>
        <dbReference type="ARBA" id="ARBA00022692"/>
    </source>
</evidence>
<dbReference type="AlphaFoldDB" id="U4TM27"/>
<dbReference type="STRING" id="1231336.L248_1997"/>
<evidence type="ECO:0000256" key="4">
    <source>
        <dbReference type="ARBA" id="ARBA00022989"/>
    </source>
</evidence>
<feature type="transmembrane region" description="Helical" evidence="6">
    <location>
        <begin position="38"/>
        <end position="60"/>
    </location>
</feature>
<dbReference type="Pfam" id="PF01925">
    <property type="entry name" value="TauE"/>
    <property type="match status" value="1"/>
</dbReference>
<feature type="transmembrane region" description="Helical" evidence="6">
    <location>
        <begin position="97"/>
        <end position="116"/>
    </location>
</feature>
<dbReference type="PANTHER" id="PTHR43701:SF5">
    <property type="entry name" value="MEMBRANE TRANSPORTER PROTEIN-RELATED"/>
    <property type="match status" value="1"/>
</dbReference>
<reference evidence="8" key="1">
    <citation type="journal article" date="2013" name="Genome Announc.">
        <title>Whole-Genome Sequencing of Lactobacillus shenzhenensis Strain LY-73T.</title>
        <authorList>
            <person name="Lin Z."/>
            <person name="Liu Z."/>
            <person name="Yang R."/>
            <person name="Zou Y."/>
            <person name="Wan D."/>
            <person name="Chen J."/>
            <person name="Guo M."/>
            <person name="Zhao J."/>
            <person name="Fang C."/>
            <person name="Yang R."/>
            <person name="Liu F."/>
        </authorList>
    </citation>
    <scope>NUCLEOTIDE SEQUENCE [LARGE SCALE GENOMIC DNA]</scope>
    <source>
        <strain evidence="8">LY-73</strain>
    </source>
</reference>